<evidence type="ECO:0000259" key="2">
    <source>
        <dbReference type="Pfam" id="PF07157"/>
    </source>
</evidence>
<evidence type="ECO:0000313" key="3">
    <source>
        <dbReference type="EMBL" id="VVE59761.1"/>
    </source>
</evidence>
<dbReference type="AlphaFoldDB" id="A0A5E4ZEF2"/>
<dbReference type="InterPro" id="IPR009826">
    <property type="entry name" value="DNA_circ_N"/>
</dbReference>
<protein>
    <submittedName>
        <fullName evidence="3">DNA circulation family protein</fullName>
    </submittedName>
</protein>
<gene>
    <name evidence="3" type="ORF">PCA31118_00006</name>
</gene>
<reference evidence="3 4" key="1">
    <citation type="submission" date="2019-08" db="EMBL/GenBank/DDBJ databases">
        <authorList>
            <person name="Peeters C."/>
        </authorList>
    </citation>
    <scope>NUCLEOTIDE SEQUENCE [LARGE SCALE GENOMIC DNA]</scope>
    <source>
        <strain evidence="3 4">LMG 31118</strain>
    </source>
</reference>
<accession>A0A5E4ZEF2</accession>
<name>A0A5E4ZEF2_9BURK</name>
<evidence type="ECO:0000313" key="4">
    <source>
        <dbReference type="Proteomes" id="UP000414136"/>
    </source>
</evidence>
<organism evidence="3 4">
    <name type="scientific">Pandoraea captiosa</name>
    <dbReference type="NCBI Taxonomy" id="2508302"/>
    <lineage>
        <taxon>Bacteria</taxon>
        <taxon>Pseudomonadati</taxon>
        <taxon>Pseudomonadota</taxon>
        <taxon>Betaproteobacteria</taxon>
        <taxon>Burkholderiales</taxon>
        <taxon>Burkholderiaceae</taxon>
        <taxon>Pandoraea</taxon>
    </lineage>
</organism>
<feature type="domain" description="DNA circulation N-terminal" evidence="2">
    <location>
        <begin position="7"/>
        <end position="92"/>
    </location>
</feature>
<dbReference type="RefSeq" id="WP_150621879.1">
    <property type="nucleotide sequence ID" value="NZ_CABPSQ010000001.1"/>
</dbReference>
<keyword evidence="4" id="KW-1185">Reference proteome</keyword>
<dbReference type="EMBL" id="CABPSQ010000001">
    <property type="protein sequence ID" value="VVE59761.1"/>
    <property type="molecule type" value="Genomic_DNA"/>
</dbReference>
<dbReference type="Pfam" id="PF07157">
    <property type="entry name" value="DNA_circ_N"/>
    <property type="match status" value="1"/>
</dbReference>
<sequence length="443" mass="47170">MAWKDTLQDAAYRGVKFDCLRASDSIEKDVARYAYPNVDGEDIVDMGLKARETTMTAVFFGDDYEERMKAFLSALAERGAAELIHPVFGSMPNMQFLGGHVGHDADNPDACTVELRFAPSTPSNPFFVEQKAGQKADATAQVANGAKESGASAFETALGALKDAKAGIRRINALRDVLSNTLGPIKNLVTGFQGTALDLLNFPRAFTSDLIGLVSGITDFRSFDPGMVMSDWGGMFDQMSSVVKLPGAAAKGQSITIPGTDVASSTVPSAPGAPGLPSPPSQPYAPSLPSVVAANASDVQLVTSVVKTVVATTVAEVASDVLANEVDEPVLTPDEIEKITNDTRELIQDAIDETHAALPLDQSRPVVEALKDTALAVQELAKTVIDARPPIMTRTVDAPCNLALLAFRWYGDYTRSAELLRLNPAVRNPNFIAQGEVLRGFAR</sequence>
<dbReference type="OrthoDB" id="378644at2"/>
<feature type="region of interest" description="Disordered" evidence="1">
    <location>
        <begin position="260"/>
        <end position="282"/>
    </location>
</feature>
<proteinExistence type="predicted"/>
<dbReference type="Proteomes" id="UP000414136">
    <property type="component" value="Unassembled WGS sequence"/>
</dbReference>
<evidence type="ECO:0000256" key="1">
    <source>
        <dbReference type="SAM" id="MobiDB-lite"/>
    </source>
</evidence>